<reference evidence="6 7" key="1">
    <citation type="journal article" date="2024" name="bioRxiv">
        <title>A reference genome for Trichogramma kaykai: A tiny desert-dwelling parasitoid wasp with competing sex-ratio distorters.</title>
        <authorList>
            <person name="Culotta J."/>
            <person name="Lindsey A.R."/>
        </authorList>
    </citation>
    <scope>NUCLEOTIDE SEQUENCE [LARGE SCALE GENOMIC DNA]</scope>
    <source>
        <strain evidence="6 7">KSX58</strain>
    </source>
</reference>
<keyword evidence="7" id="KW-1185">Reference proteome</keyword>
<evidence type="ECO:0000256" key="2">
    <source>
        <dbReference type="ARBA" id="ARBA00022980"/>
    </source>
</evidence>
<evidence type="ECO:0000313" key="6">
    <source>
        <dbReference type="EMBL" id="KAL3389277.1"/>
    </source>
</evidence>
<dbReference type="PROSITE" id="PS00963">
    <property type="entry name" value="RIBOSOMAL_S2_2"/>
    <property type="match status" value="1"/>
</dbReference>
<protein>
    <recommendedName>
        <fullName evidence="4">40S ribosomal protein SA</fullName>
    </recommendedName>
</protein>
<dbReference type="PRINTS" id="PR00395">
    <property type="entry name" value="RIBOSOMALS2"/>
</dbReference>
<dbReference type="InterPro" id="IPR001865">
    <property type="entry name" value="Ribosomal_uS2"/>
</dbReference>
<dbReference type="Pfam" id="PF00318">
    <property type="entry name" value="Ribosomal_S2"/>
    <property type="match status" value="1"/>
</dbReference>
<evidence type="ECO:0000256" key="5">
    <source>
        <dbReference type="RuleBase" id="RU003631"/>
    </source>
</evidence>
<comment type="similarity">
    <text evidence="1 5">Belongs to the universal ribosomal protein uS2 family.</text>
</comment>
<dbReference type="SUPFAM" id="SSF52313">
    <property type="entry name" value="Ribosomal protein S2"/>
    <property type="match status" value="1"/>
</dbReference>
<keyword evidence="3 5" id="KW-0687">Ribonucleoprotein</keyword>
<dbReference type="PANTHER" id="PTHR11489">
    <property type="entry name" value="40S RIBOSOMAL PROTEIN SA"/>
    <property type="match status" value="1"/>
</dbReference>
<dbReference type="AlphaFoldDB" id="A0ABD2W9Y1"/>
<evidence type="ECO:0000256" key="4">
    <source>
        <dbReference type="ARBA" id="ARBA00035401"/>
    </source>
</evidence>
<evidence type="ECO:0000313" key="7">
    <source>
        <dbReference type="Proteomes" id="UP001627154"/>
    </source>
</evidence>
<comment type="caution">
    <text evidence="6">The sequence shown here is derived from an EMBL/GenBank/DDBJ whole genome shotgun (WGS) entry which is preliminary data.</text>
</comment>
<dbReference type="InterPro" id="IPR023591">
    <property type="entry name" value="Ribosomal_uS2_flav_dom_sf"/>
</dbReference>
<evidence type="ECO:0000256" key="1">
    <source>
        <dbReference type="ARBA" id="ARBA00006242"/>
    </source>
</evidence>
<evidence type="ECO:0000256" key="3">
    <source>
        <dbReference type="ARBA" id="ARBA00023274"/>
    </source>
</evidence>
<dbReference type="GO" id="GO:0005840">
    <property type="term" value="C:ribosome"/>
    <property type="evidence" value="ECO:0007669"/>
    <property type="project" value="UniProtKB-KW"/>
</dbReference>
<sequence>MNYLQSAFREPRLLIVTDPAADHQAIIESSYVNIPGIALCDTDTPLRYIDIAIPCNNEGQHSIGLMWWLKKTSKPKILISETPSVESWSTNDVRIAPTENWADDIPLVAPAADAVHNSAAAFLLGSDWVSEEWSNSSNYHCNSDLGCC</sequence>
<dbReference type="GO" id="GO:1990904">
    <property type="term" value="C:ribonucleoprotein complex"/>
    <property type="evidence" value="ECO:0007669"/>
    <property type="project" value="UniProtKB-KW"/>
</dbReference>
<proteinExistence type="inferred from homology"/>
<organism evidence="6 7">
    <name type="scientific">Trichogramma kaykai</name>
    <dbReference type="NCBI Taxonomy" id="54128"/>
    <lineage>
        <taxon>Eukaryota</taxon>
        <taxon>Metazoa</taxon>
        <taxon>Ecdysozoa</taxon>
        <taxon>Arthropoda</taxon>
        <taxon>Hexapoda</taxon>
        <taxon>Insecta</taxon>
        <taxon>Pterygota</taxon>
        <taxon>Neoptera</taxon>
        <taxon>Endopterygota</taxon>
        <taxon>Hymenoptera</taxon>
        <taxon>Apocrita</taxon>
        <taxon>Proctotrupomorpha</taxon>
        <taxon>Chalcidoidea</taxon>
        <taxon>Trichogrammatidae</taxon>
        <taxon>Trichogramma</taxon>
    </lineage>
</organism>
<gene>
    <name evidence="6" type="ORF">TKK_015526</name>
</gene>
<name>A0ABD2W9Y1_9HYME</name>
<dbReference type="InterPro" id="IPR005707">
    <property type="entry name" value="Ribosomal_uS2_euk/arc"/>
</dbReference>
<dbReference type="Proteomes" id="UP001627154">
    <property type="component" value="Unassembled WGS sequence"/>
</dbReference>
<accession>A0ABD2W9Y1</accession>
<dbReference type="InterPro" id="IPR018130">
    <property type="entry name" value="Ribosomal_uS2_CS"/>
</dbReference>
<dbReference type="EMBL" id="JBJJXI010000123">
    <property type="protein sequence ID" value="KAL3389277.1"/>
    <property type="molecule type" value="Genomic_DNA"/>
</dbReference>
<keyword evidence="2 5" id="KW-0689">Ribosomal protein</keyword>
<dbReference type="CDD" id="cd01425">
    <property type="entry name" value="RPS2"/>
    <property type="match status" value="1"/>
</dbReference>
<dbReference type="Gene3D" id="3.40.50.10490">
    <property type="entry name" value="Glucose-6-phosphate isomerase like protein, domain 1"/>
    <property type="match status" value="1"/>
</dbReference>